<dbReference type="Proteomes" id="UP000663877">
    <property type="component" value="Unassembled WGS sequence"/>
</dbReference>
<evidence type="ECO:0000256" key="1">
    <source>
        <dbReference type="ARBA" id="ARBA00022737"/>
    </source>
</evidence>
<dbReference type="PANTHER" id="PTHR24104:SF25">
    <property type="entry name" value="PROTEIN LIN-41"/>
    <property type="match status" value="1"/>
</dbReference>
<name>A0A813SXX0_9BILA</name>
<dbReference type="Pfam" id="PF01436">
    <property type="entry name" value="NHL"/>
    <property type="match status" value="4"/>
</dbReference>
<evidence type="ECO:0000313" key="4">
    <source>
        <dbReference type="EMBL" id="CAF0848214.1"/>
    </source>
</evidence>
<dbReference type="PANTHER" id="PTHR24104">
    <property type="entry name" value="E3 UBIQUITIN-PROTEIN LIGASE NHLRC1-RELATED"/>
    <property type="match status" value="1"/>
</dbReference>
<proteinExistence type="predicted"/>
<gene>
    <name evidence="3" type="ORF">BJG266_LOCUS5519</name>
    <name evidence="5" type="ORF">QVE165_LOCUS10549</name>
    <name evidence="4" type="ORF">QVE165_LOCUS6692</name>
</gene>
<dbReference type="Proteomes" id="UP000663832">
    <property type="component" value="Unassembled WGS sequence"/>
</dbReference>
<dbReference type="InterPro" id="IPR001258">
    <property type="entry name" value="NHL_repeat"/>
</dbReference>
<dbReference type="Gene3D" id="2.120.10.30">
    <property type="entry name" value="TolB, C-terminal domain"/>
    <property type="match status" value="1"/>
</dbReference>
<dbReference type="InterPro" id="IPR050952">
    <property type="entry name" value="TRIM-NHL_E3_ligases"/>
</dbReference>
<dbReference type="SUPFAM" id="SSF63829">
    <property type="entry name" value="Calcium-dependent phosphotriesterase"/>
    <property type="match status" value="1"/>
</dbReference>
<organism evidence="3 7">
    <name type="scientific">Adineta steineri</name>
    <dbReference type="NCBI Taxonomy" id="433720"/>
    <lineage>
        <taxon>Eukaryota</taxon>
        <taxon>Metazoa</taxon>
        <taxon>Spiralia</taxon>
        <taxon>Gnathifera</taxon>
        <taxon>Rotifera</taxon>
        <taxon>Eurotatoria</taxon>
        <taxon>Bdelloidea</taxon>
        <taxon>Adinetida</taxon>
        <taxon>Adinetidae</taxon>
        <taxon>Adineta</taxon>
    </lineage>
</organism>
<dbReference type="OrthoDB" id="10051993at2759"/>
<evidence type="ECO:0000313" key="6">
    <source>
        <dbReference type="Proteomes" id="UP000663832"/>
    </source>
</evidence>
<comment type="caution">
    <text evidence="3">The sequence shown here is derived from an EMBL/GenBank/DDBJ whole genome shotgun (WGS) entry which is preliminary data.</text>
</comment>
<protein>
    <submittedName>
        <fullName evidence="3">Uncharacterized protein</fullName>
    </submittedName>
</protein>
<feature type="repeat" description="NHL" evidence="2">
    <location>
        <begin position="436"/>
        <end position="473"/>
    </location>
</feature>
<dbReference type="CDD" id="cd05819">
    <property type="entry name" value="NHL"/>
    <property type="match status" value="1"/>
</dbReference>
<dbReference type="EMBL" id="CAJNOI010000014">
    <property type="protein sequence ID" value="CAF0806904.1"/>
    <property type="molecule type" value="Genomic_DNA"/>
</dbReference>
<dbReference type="Gene3D" id="2.40.10.500">
    <property type="match status" value="1"/>
</dbReference>
<dbReference type="EMBL" id="CAJNOM010000028">
    <property type="protein sequence ID" value="CAF0848214.1"/>
    <property type="molecule type" value="Genomic_DNA"/>
</dbReference>
<evidence type="ECO:0000313" key="3">
    <source>
        <dbReference type="EMBL" id="CAF0806904.1"/>
    </source>
</evidence>
<dbReference type="EMBL" id="CAJNOM010000049">
    <property type="protein sequence ID" value="CAF0921156.1"/>
    <property type="molecule type" value="Genomic_DNA"/>
</dbReference>
<evidence type="ECO:0000313" key="7">
    <source>
        <dbReference type="Proteomes" id="UP000663877"/>
    </source>
</evidence>
<reference evidence="3" key="1">
    <citation type="submission" date="2021-02" db="EMBL/GenBank/DDBJ databases">
        <authorList>
            <person name="Nowell W R."/>
        </authorList>
    </citation>
    <scope>NUCLEOTIDE SEQUENCE</scope>
</reference>
<sequence length="475" mass="54866">MTKEIPRSHCVKCGKDRSTSTCLGCLNDFCYNHLAYHRDELSRQLDHIELNRDVFKQNFNEEIKHPEKYYLLKQIDKWEKDSIKIIQQTAIECKKILMQYREQYLDQIELNLNKLTEKLRKIRQKSDFNEIDLSHFKNKFHKLQKQFQLSPNVYIHQNSTALINKISIVAAAGKYIPALNINNDTIWNQYGTTIADEYQLHNPYGICVDDDNQIVYIADCDNHRIVECKYGVINGETIAGGNGEGNRMDQLNYPTDVILDKKSNSLIICDYRNSRVIRCSRENNINQDIIISNINCWGLTMDNNGDIYVSDWKNNEVKRWKQGEINGTIVAGGNGEGDHDNQLHFPTYIFVDLNYSIYISDSNNHRVMKWLKDAKQGIVVAGGYGQGNCFRQLSYPRGIIVDHLGKIYIADSGNNRVMRWCKEDEEGSIIVGGNGKGKQLNQFTSLNGISFDRQGNLYVVDKDNHRVQKFQIEIN</sequence>
<keyword evidence="1" id="KW-0677">Repeat</keyword>
<evidence type="ECO:0000313" key="5">
    <source>
        <dbReference type="EMBL" id="CAF0921156.1"/>
    </source>
</evidence>
<dbReference type="PROSITE" id="PS51125">
    <property type="entry name" value="NHL"/>
    <property type="match status" value="1"/>
</dbReference>
<keyword evidence="6" id="KW-1185">Reference proteome</keyword>
<evidence type="ECO:0000256" key="2">
    <source>
        <dbReference type="PROSITE-ProRule" id="PRU00504"/>
    </source>
</evidence>
<dbReference type="AlphaFoldDB" id="A0A813SXX0"/>
<dbReference type="GO" id="GO:0008270">
    <property type="term" value="F:zinc ion binding"/>
    <property type="evidence" value="ECO:0007669"/>
    <property type="project" value="UniProtKB-KW"/>
</dbReference>
<dbReference type="InterPro" id="IPR011042">
    <property type="entry name" value="6-blade_b-propeller_TolB-like"/>
</dbReference>
<accession>A0A813SXX0</accession>